<dbReference type="PATRIC" id="fig|766150.3.peg.3044"/>
<gene>
    <name evidence="1" type="ORF">SFK315_3127</name>
</gene>
<name>I6CHQ4_SHIFL</name>
<reference evidence="1 2" key="1">
    <citation type="submission" date="2012-03" db="EMBL/GenBank/DDBJ databases">
        <authorList>
            <person name="Rasko D."/>
            <person name="Redman J."/>
            <person name="Daugherty S.C."/>
            <person name="Tallon L."/>
            <person name="Sadzewicz L."/>
            <person name="Jones K."/>
            <person name="Santana-Cruz I."/>
            <person name="Liu X."/>
        </authorList>
    </citation>
    <scope>NUCLEOTIDE SEQUENCE [LARGE SCALE GENOMIC DNA]</scope>
    <source>
        <strain evidence="1 2">K-315</strain>
    </source>
</reference>
<comment type="caution">
    <text evidence="1">The sequence shown here is derived from an EMBL/GenBank/DDBJ whole genome shotgun (WGS) entry which is preliminary data.</text>
</comment>
<evidence type="ECO:0000313" key="1">
    <source>
        <dbReference type="EMBL" id="EIQ19046.1"/>
    </source>
</evidence>
<sequence length="51" mass="5799">MVTKWCDECSGYLYLDGVQLFGKEIAVTIEELQAVLVPHRLLSQLVKFRSA</sequence>
<dbReference type="EMBL" id="AKMY01000061">
    <property type="protein sequence ID" value="EIQ19046.1"/>
    <property type="molecule type" value="Genomic_DNA"/>
</dbReference>
<dbReference type="AlphaFoldDB" id="I6CHQ4"/>
<accession>I6CHQ4</accession>
<protein>
    <submittedName>
        <fullName evidence="1">Uncharacterized protein</fullName>
    </submittedName>
</protein>
<organism evidence="1 2">
    <name type="scientific">Shigella flexneri K-315</name>
    <dbReference type="NCBI Taxonomy" id="766150"/>
    <lineage>
        <taxon>Bacteria</taxon>
        <taxon>Pseudomonadati</taxon>
        <taxon>Pseudomonadota</taxon>
        <taxon>Gammaproteobacteria</taxon>
        <taxon>Enterobacterales</taxon>
        <taxon>Enterobacteriaceae</taxon>
        <taxon>Shigella</taxon>
    </lineage>
</organism>
<evidence type="ECO:0000313" key="2">
    <source>
        <dbReference type="Proteomes" id="UP000005407"/>
    </source>
</evidence>
<proteinExistence type="predicted"/>
<dbReference type="Proteomes" id="UP000005407">
    <property type="component" value="Unassembled WGS sequence"/>
</dbReference>